<dbReference type="EMBL" id="CP076128">
    <property type="protein sequence ID" value="QWG07582.1"/>
    <property type="molecule type" value="Genomic_DNA"/>
</dbReference>
<name>A0ABX8GWS9_9BACT</name>
<evidence type="ECO:0000313" key="5">
    <source>
        <dbReference type="EMBL" id="QWG07582.1"/>
    </source>
</evidence>
<proteinExistence type="predicted"/>
<organism evidence="5 6">
    <name type="scientific">Flammeovirga kamogawensis</name>
    <dbReference type="NCBI Taxonomy" id="373891"/>
    <lineage>
        <taxon>Bacteria</taxon>
        <taxon>Pseudomonadati</taxon>
        <taxon>Bacteroidota</taxon>
        <taxon>Cytophagia</taxon>
        <taxon>Cytophagales</taxon>
        <taxon>Flammeovirgaceae</taxon>
        <taxon>Flammeovirga</taxon>
    </lineage>
</organism>
<reference evidence="5 6" key="1">
    <citation type="submission" date="2021-05" db="EMBL/GenBank/DDBJ databases">
        <title>Comparative genomic studies on the polysaccharide-degrading batcterial strains of the Flammeovirga genus.</title>
        <authorList>
            <person name="Zewei F."/>
            <person name="Zheng Z."/>
            <person name="Yu L."/>
            <person name="Ruyue G."/>
            <person name="Yanhong M."/>
            <person name="Yuanyuan C."/>
            <person name="Jingyan G."/>
            <person name="Wenjun H."/>
        </authorList>
    </citation>
    <scope>NUCLEOTIDE SEQUENCE [LARGE SCALE GENOMIC DNA]</scope>
    <source>
        <strain evidence="5 6">YS10</strain>
    </source>
</reference>
<sequence>MNISQQLDSFKENEQWRSLKNIDRQHHGKIKKDGTLLDSFISNDYLGIASDQDRYFSFLNTLQDSNHFNGFGAASSRLLEGNASAFEYFEQKVAAAFHKEACLFMNSGYHANIGILSSIPQKGDLILSDKLNHASIVDGLKLSNAHFERYKHLDYSHLERLLLKNKDKFNSIFIVSEALFSMDGDTADLKVLSQLKEKYNAHLIIDEAHSIGTFGKSGLGICEENDVLNKVDIIVAPCGKALGGVGALVVLSQEWKDFLINTSRSFIYTTSLPPINVEWLTYNWQYILNQSKLRNSLFQLVTYFKKACKKRNLPVLSDTYIQPILVGDNETAVSLANYLESEGIYCAPIRYPTVPKNTARLRLSITVNHTEALIDQVLDLISDYLHTKKTEHENTLVKEGR</sequence>
<feature type="domain" description="Aminotransferase class I/classII large" evidence="4">
    <location>
        <begin position="72"/>
        <end position="379"/>
    </location>
</feature>
<gene>
    <name evidence="5" type="ORF">KM029_01190</name>
</gene>
<protein>
    <submittedName>
        <fullName evidence="5">Pyridoxal phosphate-dependent aminotransferase family protein</fullName>
    </submittedName>
</protein>
<dbReference type="RefSeq" id="WP_144074970.1">
    <property type="nucleotide sequence ID" value="NZ_CP076128.1"/>
</dbReference>
<evidence type="ECO:0000256" key="2">
    <source>
        <dbReference type="ARBA" id="ARBA00022679"/>
    </source>
</evidence>
<keyword evidence="3" id="KW-0663">Pyridoxal phosphate</keyword>
<dbReference type="InterPro" id="IPR015421">
    <property type="entry name" value="PyrdxlP-dep_Trfase_major"/>
</dbReference>
<keyword evidence="2" id="KW-0808">Transferase</keyword>
<dbReference type="InterPro" id="IPR015422">
    <property type="entry name" value="PyrdxlP-dep_Trfase_small"/>
</dbReference>
<dbReference type="InterPro" id="IPR015424">
    <property type="entry name" value="PyrdxlP-dep_Trfase"/>
</dbReference>
<keyword evidence="5" id="KW-0032">Aminotransferase</keyword>
<comment type="cofactor">
    <cofactor evidence="1">
        <name>pyridoxal 5'-phosphate</name>
        <dbReference type="ChEBI" id="CHEBI:597326"/>
    </cofactor>
</comment>
<dbReference type="SUPFAM" id="SSF53383">
    <property type="entry name" value="PLP-dependent transferases"/>
    <property type="match status" value="1"/>
</dbReference>
<dbReference type="PANTHER" id="PTHR13693:SF100">
    <property type="entry name" value="8-AMINO-7-OXONONANOATE SYNTHASE"/>
    <property type="match status" value="1"/>
</dbReference>
<dbReference type="Proteomes" id="UP000682802">
    <property type="component" value="Chromosome 1"/>
</dbReference>
<dbReference type="InterPro" id="IPR050087">
    <property type="entry name" value="AON_synthase_class-II"/>
</dbReference>
<dbReference type="GO" id="GO:0008483">
    <property type="term" value="F:transaminase activity"/>
    <property type="evidence" value="ECO:0007669"/>
    <property type="project" value="UniProtKB-KW"/>
</dbReference>
<evidence type="ECO:0000256" key="1">
    <source>
        <dbReference type="ARBA" id="ARBA00001933"/>
    </source>
</evidence>
<dbReference type="Gene3D" id="3.40.640.10">
    <property type="entry name" value="Type I PLP-dependent aspartate aminotransferase-like (Major domain)"/>
    <property type="match status" value="1"/>
</dbReference>
<evidence type="ECO:0000259" key="4">
    <source>
        <dbReference type="Pfam" id="PF00155"/>
    </source>
</evidence>
<dbReference type="Pfam" id="PF00155">
    <property type="entry name" value="Aminotran_1_2"/>
    <property type="match status" value="1"/>
</dbReference>
<dbReference type="Gene3D" id="3.90.1150.10">
    <property type="entry name" value="Aspartate Aminotransferase, domain 1"/>
    <property type="match status" value="1"/>
</dbReference>
<keyword evidence="6" id="KW-1185">Reference proteome</keyword>
<dbReference type="PANTHER" id="PTHR13693">
    <property type="entry name" value="CLASS II AMINOTRANSFERASE/8-AMINO-7-OXONONANOATE SYNTHASE"/>
    <property type="match status" value="1"/>
</dbReference>
<accession>A0ABX8GWS9</accession>
<dbReference type="InterPro" id="IPR004839">
    <property type="entry name" value="Aminotransferase_I/II_large"/>
</dbReference>
<evidence type="ECO:0000256" key="3">
    <source>
        <dbReference type="ARBA" id="ARBA00022898"/>
    </source>
</evidence>
<evidence type="ECO:0000313" key="6">
    <source>
        <dbReference type="Proteomes" id="UP000682802"/>
    </source>
</evidence>